<evidence type="ECO:0000313" key="2">
    <source>
        <dbReference type="EMBL" id="KAF7319515.1"/>
    </source>
</evidence>
<dbReference type="Proteomes" id="UP000613580">
    <property type="component" value="Unassembled WGS sequence"/>
</dbReference>
<accession>A0A8H6TL16</accession>
<proteinExistence type="predicted"/>
<dbReference type="AlphaFoldDB" id="A0A8H6TL16"/>
<feature type="region of interest" description="Disordered" evidence="1">
    <location>
        <begin position="324"/>
        <end position="366"/>
    </location>
</feature>
<evidence type="ECO:0000256" key="1">
    <source>
        <dbReference type="SAM" id="MobiDB-lite"/>
    </source>
</evidence>
<reference evidence="2" key="1">
    <citation type="submission" date="2020-05" db="EMBL/GenBank/DDBJ databases">
        <title>Mycena genomes resolve the evolution of fungal bioluminescence.</title>
        <authorList>
            <person name="Tsai I.J."/>
        </authorList>
    </citation>
    <scope>NUCLEOTIDE SEQUENCE</scope>
    <source>
        <strain evidence="2">110903Hualien_Pintung</strain>
    </source>
</reference>
<protein>
    <submittedName>
        <fullName evidence="2">Uncharacterized protein</fullName>
    </submittedName>
</protein>
<name>A0A8H6TL16_MYCCL</name>
<organism evidence="2 3">
    <name type="scientific">Mycena chlorophos</name>
    <name type="common">Agaric fungus</name>
    <name type="synonym">Agaricus chlorophos</name>
    <dbReference type="NCBI Taxonomy" id="658473"/>
    <lineage>
        <taxon>Eukaryota</taxon>
        <taxon>Fungi</taxon>
        <taxon>Dikarya</taxon>
        <taxon>Basidiomycota</taxon>
        <taxon>Agaricomycotina</taxon>
        <taxon>Agaricomycetes</taxon>
        <taxon>Agaricomycetidae</taxon>
        <taxon>Agaricales</taxon>
        <taxon>Marasmiineae</taxon>
        <taxon>Mycenaceae</taxon>
        <taxon>Mycena</taxon>
    </lineage>
</organism>
<feature type="compositionally biased region" description="Low complexity" evidence="1">
    <location>
        <begin position="347"/>
        <end position="358"/>
    </location>
</feature>
<feature type="compositionally biased region" description="Low complexity" evidence="1">
    <location>
        <begin position="1"/>
        <end position="16"/>
    </location>
</feature>
<sequence>MTWSRPSPTQTSPTPSAERTIPQGQQAQSNGMTSARLHNTEAPAVSCHRCPPSRPTHYLDDVSAKHTTNATRTFVGRTPTGAGCTRRRVPVRRTELIPPPPPPVSTTSASNPPKVPPPHTSSSIHIDESPPVPTTSAPTTQETGNRPAPNSKPDCSKVTLVPYDLDEPTLFLRPTNHARPTQLYLDNRQRQRQAREKQQRTLLPRTRVVLVPDPSARLCQRAELNGRVGPLQRQAARNCRVRALYCRLVRSQNRPDPIGVMQGSPRPMFHLPRDLETRRNWQRVSKFWIGTNERELDFEQERIPTRAWVDGEFLGEWAVRNDDGKFSDAPPTHARPTLALGPAAHVEPSPDTTESPPTQRKRILTK</sequence>
<feature type="compositionally biased region" description="Polar residues" evidence="1">
    <location>
        <begin position="22"/>
        <end position="37"/>
    </location>
</feature>
<dbReference type="EMBL" id="JACAZE010000003">
    <property type="protein sequence ID" value="KAF7319515.1"/>
    <property type="molecule type" value="Genomic_DNA"/>
</dbReference>
<evidence type="ECO:0000313" key="3">
    <source>
        <dbReference type="Proteomes" id="UP000613580"/>
    </source>
</evidence>
<comment type="caution">
    <text evidence="2">The sequence shown here is derived from an EMBL/GenBank/DDBJ whole genome shotgun (WGS) entry which is preliminary data.</text>
</comment>
<keyword evidence="3" id="KW-1185">Reference proteome</keyword>
<feature type="region of interest" description="Disordered" evidence="1">
    <location>
        <begin position="1"/>
        <end position="51"/>
    </location>
</feature>
<feature type="region of interest" description="Disordered" evidence="1">
    <location>
        <begin position="69"/>
        <end position="157"/>
    </location>
</feature>
<gene>
    <name evidence="2" type="ORF">HMN09_00290700</name>
</gene>